<dbReference type="PROSITE" id="PS50082">
    <property type="entry name" value="WD_REPEATS_2"/>
    <property type="match status" value="1"/>
</dbReference>
<evidence type="ECO:0000313" key="3">
    <source>
        <dbReference type="EMBL" id="EDR04753.1"/>
    </source>
</evidence>
<name>B0DL28_LACBS</name>
<evidence type="ECO:0000256" key="2">
    <source>
        <dbReference type="SAM" id="MobiDB-lite"/>
    </source>
</evidence>
<sequence>MSFKEKDEGDRRLCETQPSRRIILNPGEISETIDIFYSGTGDTDNLDFSLISQVSIPNPNGADRKGGRARAPLLAFSADVTKFAVGTDDGVLSVWDVRSKTPLRVFEVDVPREVLSLPTSYLHFSSGIIGKEILAFIATNKDYFSTGLKTVHLIDATSFETQETGGNLDLRKNPGPDYPAKKG</sequence>
<dbReference type="HOGENOM" id="CLU_1475421_0_0_1"/>
<protein>
    <submittedName>
        <fullName evidence="3">Predicted protein</fullName>
    </submittedName>
</protein>
<dbReference type="Proteomes" id="UP000001194">
    <property type="component" value="Unassembled WGS sequence"/>
</dbReference>
<dbReference type="OrthoDB" id="64353at2759"/>
<dbReference type="RefSeq" id="XP_001884577.1">
    <property type="nucleotide sequence ID" value="XM_001884542.1"/>
</dbReference>
<dbReference type="GeneID" id="6080241"/>
<dbReference type="InterPro" id="IPR011047">
    <property type="entry name" value="Quinoprotein_ADH-like_sf"/>
</dbReference>
<dbReference type="AlphaFoldDB" id="B0DL28"/>
<reference evidence="3 4" key="1">
    <citation type="journal article" date="2008" name="Nature">
        <title>The genome of Laccaria bicolor provides insights into mycorrhizal symbiosis.</title>
        <authorList>
            <person name="Martin F."/>
            <person name="Aerts A."/>
            <person name="Ahren D."/>
            <person name="Brun A."/>
            <person name="Danchin E.G.J."/>
            <person name="Duchaussoy F."/>
            <person name="Gibon J."/>
            <person name="Kohler A."/>
            <person name="Lindquist E."/>
            <person name="Pereda V."/>
            <person name="Salamov A."/>
            <person name="Shapiro H.J."/>
            <person name="Wuyts J."/>
            <person name="Blaudez D."/>
            <person name="Buee M."/>
            <person name="Brokstein P."/>
            <person name="Canbaeck B."/>
            <person name="Cohen D."/>
            <person name="Courty P.E."/>
            <person name="Coutinho P.M."/>
            <person name="Delaruelle C."/>
            <person name="Detter J.C."/>
            <person name="Deveau A."/>
            <person name="DiFazio S."/>
            <person name="Duplessis S."/>
            <person name="Fraissinet-Tachet L."/>
            <person name="Lucic E."/>
            <person name="Frey-Klett P."/>
            <person name="Fourrey C."/>
            <person name="Feussner I."/>
            <person name="Gay G."/>
            <person name="Grimwood J."/>
            <person name="Hoegger P.J."/>
            <person name="Jain P."/>
            <person name="Kilaru S."/>
            <person name="Labbe J."/>
            <person name="Lin Y.C."/>
            <person name="Legue V."/>
            <person name="Le Tacon F."/>
            <person name="Marmeisse R."/>
            <person name="Melayah D."/>
            <person name="Montanini B."/>
            <person name="Muratet M."/>
            <person name="Nehls U."/>
            <person name="Niculita-Hirzel H."/>
            <person name="Oudot-Le Secq M.P."/>
            <person name="Peter M."/>
            <person name="Quesneville H."/>
            <person name="Rajashekar B."/>
            <person name="Reich M."/>
            <person name="Rouhier N."/>
            <person name="Schmutz J."/>
            <person name="Yin T."/>
            <person name="Chalot M."/>
            <person name="Henrissat B."/>
            <person name="Kuees U."/>
            <person name="Lucas S."/>
            <person name="Van de Peer Y."/>
            <person name="Podila G.K."/>
            <person name="Polle A."/>
            <person name="Pukkila P.J."/>
            <person name="Richardson P.M."/>
            <person name="Rouze P."/>
            <person name="Sanders I.R."/>
            <person name="Stajich J.E."/>
            <person name="Tunlid A."/>
            <person name="Tuskan G."/>
            <person name="Grigoriev I.V."/>
        </authorList>
    </citation>
    <scope>NUCLEOTIDE SEQUENCE [LARGE SCALE GENOMIC DNA]</scope>
    <source>
        <strain evidence="4">S238N-H82 / ATCC MYA-4686</strain>
    </source>
</reference>
<evidence type="ECO:0000313" key="4">
    <source>
        <dbReference type="Proteomes" id="UP000001194"/>
    </source>
</evidence>
<proteinExistence type="predicted"/>
<keyword evidence="1" id="KW-0853">WD repeat</keyword>
<evidence type="ECO:0000256" key="1">
    <source>
        <dbReference type="PROSITE-ProRule" id="PRU00221"/>
    </source>
</evidence>
<feature type="region of interest" description="Disordered" evidence="2">
    <location>
        <begin position="164"/>
        <end position="183"/>
    </location>
</feature>
<feature type="repeat" description="WD" evidence="1">
    <location>
        <begin position="74"/>
        <end position="105"/>
    </location>
</feature>
<dbReference type="InterPro" id="IPR001680">
    <property type="entry name" value="WD40_rpt"/>
</dbReference>
<dbReference type="KEGG" id="lbc:LACBIDRAFT_330365"/>
<dbReference type="EMBL" id="DS547116">
    <property type="protein sequence ID" value="EDR04753.1"/>
    <property type="molecule type" value="Genomic_DNA"/>
</dbReference>
<organism evidence="4">
    <name type="scientific">Laccaria bicolor (strain S238N-H82 / ATCC MYA-4686)</name>
    <name type="common">Bicoloured deceiver</name>
    <name type="synonym">Laccaria laccata var. bicolor</name>
    <dbReference type="NCBI Taxonomy" id="486041"/>
    <lineage>
        <taxon>Eukaryota</taxon>
        <taxon>Fungi</taxon>
        <taxon>Dikarya</taxon>
        <taxon>Basidiomycota</taxon>
        <taxon>Agaricomycotina</taxon>
        <taxon>Agaricomycetes</taxon>
        <taxon>Agaricomycetidae</taxon>
        <taxon>Agaricales</taxon>
        <taxon>Agaricineae</taxon>
        <taxon>Hydnangiaceae</taxon>
        <taxon>Laccaria</taxon>
    </lineage>
</organism>
<dbReference type="InterPro" id="IPR015943">
    <property type="entry name" value="WD40/YVTN_repeat-like_dom_sf"/>
</dbReference>
<dbReference type="InParanoid" id="B0DL28"/>
<dbReference type="SUPFAM" id="SSF50998">
    <property type="entry name" value="Quinoprotein alcohol dehydrogenase-like"/>
    <property type="match status" value="1"/>
</dbReference>
<dbReference type="Gene3D" id="2.130.10.10">
    <property type="entry name" value="YVTN repeat-like/Quinoprotein amine dehydrogenase"/>
    <property type="match status" value="1"/>
</dbReference>
<gene>
    <name evidence="3" type="ORF">LACBIDRAFT_330365</name>
</gene>
<accession>B0DL28</accession>
<keyword evidence="4" id="KW-1185">Reference proteome</keyword>